<evidence type="ECO:0000256" key="1">
    <source>
        <dbReference type="ARBA" id="ARBA00001957"/>
    </source>
</evidence>
<dbReference type="InterPro" id="IPR020806">
    <property type="entry name" value="PKS_PP-bd"/>
</dbReference>
<comment type="cofactor">
    <cofactor evidence="1">
        <name>pantetheine 4'-phosphate</name>
        <dbReference type="ChEBI" id="CHEBI:47942"/>
    </cofactor>
</comment>
<accession>A0ABV5D5P8</accession>
<feature type="domain" description="Carrier" evidence="4">
    <location>
        <begin position="86"/>
        <end position="161"/>
    </location>
</feature>
<dbReference type="RefSeq" id="WP_375737335.1">
    <property type="nucleotide sequence ID" value="NZ_JBCGDC010000301.1"/>
</dbReference>
<dbReference type="SUPFAM" id="SSF47336">
    <property type="entry name" value="ACP-like"/>
    <property type="match status" value="1"/>
</dbReference>
<evidence type="ECO:0000256" key="3">
    <source>
        <dbReference type="ARBA" id="ARBA00022553"/>
    </source>
</evidence>
<dbReference type="Gene3D" id="3.30.300.30">
    <property type="match status" value="1"/>
</dbReference>
<dbReference type="InterPro" id="IPR025110">
    <property type="entry name" value="AMP-bd_C"/>
</dbReference>
<feature type="non-terminal residue" evidence="5">
    <location>
        <position position="1"/>
    </location>
</feature>
<dbReference type="Gene3D" id="3.30.559.30">
    <property type="entry name" value="Nonribosomal peptide synthetase, condensation domain"/>
    <property type="match status" value="1"/>
</dbReference>
<dbReference type="EMBL" id="JBCGDC010000301">
    <property type="protein sequence ID" value="MFB6398611.1"/>
    <property type="molecule type" value="Genomic_DNA"/>
</dbReference>
<dbReference type="InterPro" id="IPR001242">
    <property type="entry name" value="Condensation_dom"/>
</dbReference>
<dbReference type="PROSITE" id="PS50075">
    <property type="entry name" value="CARRIER"/>
    <property type="match status" value="1"/>
</dbReference>
<keyword evidence="6" id="KW-1185">Reference proteome</keyword>
<gene>
    <name evidence="5" type="ORF">AAFH96_36945</name>
</gene>
<dbReference type="InterPro" id="IPR023213">
    <property type="entry name" value="CAT-like_dom_sf"/>
</dbReference>
<dbReference type="Pfam" id="PF00550">
    <property type="entry name" value="PP-binding"/>
    <property type="match status" value="1"/>
</dbReference>
<dbReference type="CDD" id="cd19531">
    <property type="entry name" value="LCL_NRPS-like"/>
    <property type="match status" value="1"/>
</dbReference>
<keyword evidence="2" id="KW-0596">Phosphopantetheine</keyword>
<sequence length="671" mass="75485">ITTTHITTHHHPHRGPQLTAYVIPRDLKRIPGANELRDFLRQTLPDYLVPTQYVVLDALPLTPNGKVDRDALPAPDALRTRRPYAPPATETQDGIARIYAEILHLERVGVNENFSELGGHSLFAMQVASRVRKVFGVALTPAQVFGNPSVSALADQVEQERAKPSVPAMPVLTTRSRQPHEPLSWQQEQVWFLASLAQEHGAYRAQASVRIHGTLDADLLDRALTAVAVRHEIVRTVFAETDGQPYQIVQDPVPVRATRYDLTDIPPQDRPARAHEVIAHELKRPFVLSRLPLMHWTLIRHDEQEYELVLVEHHLVHDGWSFTILMRDLESAYLAFRLGKPTPLPASAIQYADYCRWQRETIDAPAMRAQLDFWRTRLADPPAPATLPPDRPRANTQSFRGDLLRAELPAALASKVRKFARDNGATLFMTLLAGFVTLLHRHTGERDICLGSGFANRRLRETEDLVGMFVNTVVLRVGVAGDPSFQELLQRVRDVALEASANQEYPFVRLVQLLNPSRDGTGNPYIRTLFSFNDSPLTEINLAGTPGTVFERHNGSAKMDLNVIVVPRAERQLGETGHVDNRITLLWEYNADIFDKTTMRQAVRSYLRLLESAVAAAATPVSRLDWLDDEQRLLLASWSSRSPVPDTIFDFVLPELFERQVATRPHAPAIT</sequence>
<reference evidence="5 6" key="1">
    <citation type="submission" date="2024-04" db="EMBL/GenBank/DDBJ databases">
        <title>Polymorphospora sp. isolated from Baiyangdian Lake in Xiong'an New Area.</title>
        <authorList>
            <person name="Zhang X."/>
            <person name="Liu J."/>
        </authorList>
    </citation>
    <scope>NUCLEOTIDE SEQUENCE [LARGE SCALE GENOMIC DNA]</scope>
    <source>
        <strain evidence="5 6">2-325</strain>
    </source>
</reference>
<dbReference type="Pfam" id="PF13193">
    <property type="entry name" value="AMP-binding_C"/>
    <property type="match status" value="1"/>
</dbReference>
<comment type="caution">
    <text evidence="5">The sequence shown here is derived from an EMBL/GenBank/DDBJ whole genome shotgun (WGS) entry which is preliminary data.</text>
</comment>
<dbReference type="InterPro" id="IPR009081">
    <property type="entry name" value="PP-bd_ACP"/>
</dbReference>
<keyword evidence="3" id="KW-0597">Phosphoprotein</keyword>
<evidence type="ECO:0000313" key="5">
    <source>
        <dbReference type="EMBL" id="MFB6398611.1"/>
    </source>
</evidence>
<dbReference type="Gene3D" id="1.10.1200.10">
    <property type="entry name" value="ACP-like"/>
    <property type="match status" value="1"/>
</dbReference>
<name>A0ABV5D5P8_9ACTN</name>
<dbReference type="SMART" id="SM00823">
    <property type="entry name" value="PKS_PP"/>
    <property type="match status" value="1"/>
</dbReference>
<evidence type="ECO:0000256" key="2">
    <source>
        <dbReference type="ARBA" id="ARBA00022450"/>
    </source>
</evidence>
<evidence type="ECO:0000259" key="4">
    <source>
        <dbReference type="PROSITE" id="PS50075"/>
    </source>
</evidence>
<protein>
    <submittedName>
        <fullName evidence="5">Condensation domain-containing protein</fullName>
    </submittedName>
</protein>
<dbReference type="InterPro" id="IPR045851">
    <property type="entry name" value="AMP-bd_C_sf"/>
</dbReference>
<dbReference type="SUPFAM" id="SSF56801">
    <property type="entry name" value="Acetyl-CoA synthetase-like"/>
    <property type="match status" value="1"/>
</dbReference>
<dbReference type="Pfam" id="PF00668">
    <property type="entry name" value="Condensation"/>
    <property type="match status" value="1"/>
</dbReference>
<dbReference type="SUPFAM" id="SSF52777">
    <property type="entry name" value="CoA-dependent acyltransferases"/>
    <property type="match status" value="2"/>
</dbReference>
<dbReference type="Proteomes" id="UP001582793">
    <property type="component" value="Unassembled WGS sequence"/>
</dbReference>
<dbReference type="PANTHER" id="PTHR45527">
    <property type="entry name" value="NONRIBOSOMAL PEPTIDE SYNTHETASE"/>
    <property type="match status" value="1"/>
</dbReference>
<feature type="non-terminal residue" evidence="5">
    <location>
        <position position="671"/>
    </location>
</feature>
<evidence type="ECO:0000313" key="6">
    <source>
        <dbReference type="Proteomes" id="UP001582793"/>
    </source>
</evidence>
<dbReference type="PANTHER" id="PTHR45527:SF1">
    <property type="entry name" value="FATTY ACID SYNTHASE"/>
    <property type="match status" value="1"/>
</dbReference>
<dbReference type="InterPro" id="IPR036736">
    <property type="entry name" value="ACP-like_sf"/>
</dbReference>
<proteinExistence type="predicted"/>
<dbReference type="Gene3D" id="3.30.559.10">
    <property type="entry name" value="Chloramphenicol acetyltransferase-like domain"/>
    <property type="match status" value="1"/>
</dbReference>
<organism evidence="5 6">
    <name type="scientific">Polymorphospora lycopeni</name>
    <dbReference type="NCBI Taxonomy" id="3140240"/>
    <lineage>
        <taxon>Bacteria</taxon>
        <taxon>Bacillati</taxon>
        <taxon>Actinomycetota</taxon>
        <taxon>Actinomycetes</taxon>
        <taxon>Micromonosporales</taxon>
        <taxon>Micromonosporaceae</taxon>
        <taxon>Polymorphospora</taxon>
    </lineage>
</organism>